<dbReference type="EMBL" id="JBFMIA010000002">
    <property type="protein sequence ID" value="MEW9501016.1"/>
    <property type="molecule type" value="Genomic_DNA"/>
</dbReference>
<gene>
    <name evidence="2" type="ORF">AB1471_04265</name>
</gene>
<evidence type="ECO:0000256" key="1">
    <source>
        <dbReference type="SAM" id="MobiDB-lite"/>
    </source>
</evidence>
<keyword evidence="3" id="KW-1185">Reference proteome</keyword>
<evidence type="ECO:0000313" key="2">
    <source>
        <dbReference type="EMBL" id="MEW9501016.1"/>
    </source>
</evidence>
<evidence type="ECO:0008006" key="4">
    <source>
        <dbReference type="Google" id="ProtNLM"/>
    </source>
</evidence>
<dbReference type="Proteomes" id="UP001556040">
    <property type="component" value="Unassembled WGS sequence"/>
</dbReference>
<proteinExistence type="predicted"/>
<protein>
    <recommendedName>
        <fullName evidence="4">Small, acid-soluble spore protein gamma-type</fullName>
    </recommendedName>
</protein>
<sequence length="58" mass="6657">MKNKQPNHKNGNQAKGQRMQATESNNQKYGTEFGAETNPAQSNAERARQRNQQKRNNQ</sequence>
<dbReference type="RefSeq" id="WP_367778356.1">
    <property type="nucleotide sequence ID" value="NZ_JBFMIA010000002.1"/>
</dbReference>
<feature type="compositionally biased region" description="Basic residues" evidence="1">
    <location>
        <begin position="49"/>
        <end position="58"/>
    </location>
</feature>
<comment type="caution">
    <text evidence="2">The sequence shown here is derived from an EMBL/GenBank/DDBJ whole genome shotgun (WGS) entry which is preliminary data.</text>
</comment>
<evidence type="ECO:0000313" key="3">
    <source>
        <dbReference type="Proteomes" id="UP001556040"/>
    </source>
</evidence>
<reference evidence="2 3" key="1">
    <citation type="journal article" date="1979" name="Int. J. Syst. Evol. Microbiol.">
        <title>Bacillus globisporus subsp. marinus subsp. nov.</title>
        <authorList>
            <person name="Liu H."/>
        </authorList>
    </citation>
    <scope>NUCLEOTIDE SEQUENCE [LARGE SCALE GENOMIC DNA]</scope>
    <source>
        <strain evidence="2 3">DSM 1297</strain>
    </source>
</reference>
<feature type="region of interest" description="Disordered" evidence="1">
    <location>
        <begin position="1"/>
        <end position="58"/>
    </location>
</feature>
<accession>A0ABV3Q0Z3</accession>
<name>A0ABV3Q0Z3_9BACL</name>
<organism evidence="2 3">
    <name type="scientific">Jeotgalibacillus marinus</name>
    <dbReference type="NCBI Taxonomy" id="86667"/>
    <lineage>
        <taxon>Bacteria</taxon>
        <taxon>Bacillati</taxon>
        <taxon>Bacillota</taxon>
        <taxon>Bacilli</taxon>
        <taxon>Bacillales</taxon>
        <taxon>Caryophanaceae</taxon>
        <taxon>Jeotgalibacillus</taxon>
    </lineage>
</organism>
<feature type="compositionally biased region" description="Polar residues" evidence="1">
    <location>
        <begin position="8"/>
        <end position="29"/>
    </location>
</feature>